<evidence type="ECO:0000313" key="4">
    <source>
        <dbReference type="Proteomes" id="UP000001514"/>
    </source>
</evidence>
<dbReference type="KEGG" id="smo:SELMODRAFT_22978"/>
<dbReference type="GO" id="GO:0048731">
    <property type="term" value="P:system development"/>
    <property type="evidence" value="ECO:0007669"/>
    <property type="project" value="UniProtKB-ARBA"/>
</dbReference>
<evidence type="ECO:0000256" key="2">
    <source>
        <dbReference type="PROSITE-ProRule" id="PRU00708"/>
    </source>
</evidence>
<dbReference type="EMBL" id="GL377633">
    <property type="protein sequence ID" value="EFJ13365.1"/>
    <property type="molecule type" value="Genomic_DNA"/>
</dbReference>
<feature type="repeat" description="PPR" evidence="2">
    <location>
        <begin position="234"/>
        <end position="268"/>
    </location>
</feature>
<dbReference type="Proteomes" id="UP000001514">
    <property type="component" value="Unassembled WGS sequence"/>
</dbReference>
<dbReference type="FunFam" id="1.25.40.10:FF:000158">
    <property type="entry name" value="pentatricopeptide repeat-containing protein At2g33680"/>
    <property type="match status" value="1"/>
</dbReference>
<gene>
    <name evidence="3" type="ORF">SELMODRAFT_22978</name>
</gene>
<evidence type="ECO:0008006" key="5">
    <source>
        <dbReference type="Google" id="ProtNLM"/>
    </source>
</evidence>
<accession>D8SQ98</accession>
<dbReference type="HOGENOM" id="CLU_002706_0_0_1"/>
<proteinExistence type="predicted"/>
<dbReference type="NCBIfam" id="TIGR00756">
    <property type="entry name" value="PPR"/>
    <property type="match status" value="4"/>
</dbReference>
<dbReference type="AlphaFoldDB" id="D8SQ98"/>
<sequence length="348" mass="38866">NVRTCNIVVTAYAKEGQLLHAWRTFVDIPHRDETAWNCIIQAFVTNGELRKAEKLFAMMPEHTILCWNAMIVTNMQSGNLEKSAALFKRMPHRDIISWNALLTGDTRDSCFISARKMFGRMPMWSIASWNALITAYAKSGQDRLALGAFHSMQLQGIREEMETLAILLGSCASLTDLSQGKLIHSCFNVRHLNLRLQTKKHSRTMVSSALINMYGRCGAIRDAQNVFETTQDANAVLWNAMLAAFAANGHFAKATSVFWDMVFQGLHPTTSTFSILLSMCSHAGLWSEGYTYFLSMKSDFHLQPSEDHFVCVVDLIGRSGWLGAAEELLQSMPFEPGEVARLALLGAC</sequence>
<reference evidence="3 4" key="1">
    <citation type="journal article" date="2011" name="Science">
        <title>The Selaginella genome identifies genetic changes associated with the evolution of vascular plants.</title>
        <authorList>
            <person name="Banks J.A."/>
            <person name="Nishiyama T."/>
            <person name="Hasebe M."/>
            <person name="Bowman J.L."/>
            <person name="Gribskov M."/>
            <person name="dePamphilis C."/>
            <person name="Albert V.A."/>
            <person name="Aono N."/>
            <person name="Aoyama T."/>
            <person name="Ambrose B.A."/>
            <person name="Ashton N.W."/>
            <person name="Axtell M.J."/>
            <person name="Barker E."/>
            <person name="Barker M.S."/>
            <person name="Bennetzen J.L."/>
            <person name="Bonawitz N.D."/>
            <person name="Chapple C."/>
            <person name="Cheng C."/>
            <person name="Correa L.G."/>
            <person name="Dacre M."/>
            <person name="DeBarry J."/>
            <person name="Dreyer I."/>
            <person name="Elias M."/>
            <person name="Engstrom E.M."/>
            <person name="Estelle M."/>
            <person name="Feng L."/>
            <person name="Finet C."/>
            <person name="Floyd S.K."/>
            <person name="Frommer W.B."/>
            <person name="Fujita T."/>
            <person name="Gramzow L."/>
            <person name="Gutensohn M."/>
            <person name="Harholt J."/>
            <person name="Hattori M."/>
            <person name="Heyl A."/>
            <person name="Hirai T."/>
            <person name="Hiwatashi Y."/>
            <person name="Ishikawa M."/>
            <person name="Iwata M."/>
            <person name="Karol K.G."/>
            <person name="Koehler B."/>
            <person name="Kolukisaoglu U."/>
            <person name="Kubo M."/>
            <person name="Kurata T."/>
            <person name="Lalonde S."/>
            <person name="Li K."/>
            <person name="Li Y."/>
            <person name="Litt A."/>
            <person name="Lyons E."/>
            <person name="Manning G."/>
            <person name="Maruyama T."/>
            <person name="Michael T.P."/>
            <person name="Mikami K."/>
            <person name="Miyazaki S."/>
            <person name="Morinaga S."/>
            <person name="Murata T."/>
            <person name="Mueller-Roeber B."/>
            <person name="Nelson D.R."/>
            <person name="Obara M."/>
            <person name="Oguri Y."/>
            <person name="Olmstead R.G."/>
            <person name="Onodera N."/>
            <person name="Petersen B.L."/>
            <person name="Pils B."/>
            <person name="Prigge M."/>
            <person name="Rensing S.A."/>
            <person name="Riano-Pachon D.M."/>
            <person name="Roberts A.W."/>
            <person name="Sato Y."/>
            <person name="Scheller H.V."/>
            <person name="Schulz B."/>
            <person name="Schulz C."/>
            <person name="Shakirov E.V."/>
            <person name="Shibagaki N."/>
            <person name="Shinohara N."/>
            <person name="Shippen D.E."/>
            <person name="Soerensen I."/>
            <person name="Sotooka R."/>
            <person name="Sugimoto N."/>
            <person name="Sugita M."/>
            <person name="Sumikawa N."/>
            <person name="Tanurdzic M."/>
            <person name="Theissen G."/>
            <person name="Ulvskov P."/>
            <person name="Wakazuki S."/>
            <person name="Weng J.K."/>
            <person name="Willats W.W."/>
            <person name="Wipf D."/>
            <person name="Wolf P.G."/>
            <person name="Yang L."/>
            <person name="Zimmer A.D."/>
            <person name="Zhu Q."/>
            <person name="Mitros T."/>
            <person name="Hellsten U."/>
            <person name="Loque D."/>
            <person name="Otillar R."/>
            <person name="Salamov A."/>
            <person name="Schmutz J."/>
            <person name="Shapiro H."/>
            <person name="Lindquist E."/>
            <person name="Lucas S."/>
            <person name="Rokhsar D."/>
            <person name="Grigoriev I.V."/>
        </authorList>
    </citation>
    <scope>NUCLEOTIDE SEQUENCE [LARGE SCALE GENOMIC DNA]</scope>
</reference>
<dbReference type="Pfam" id="PF01535">
    <property type="entry name" value="PPR"/>
    <property type="match status" value="5"/>
</dbReference>
<dbReference type="GO" id="GO:0009451">
    <property type="term" value="P:RNA modification"/>
    <property type="evidence" value="ECO:0007669"/>
    <property type="project" value="InterPro"/>
</dbReference>
<keyword evidence="1" id="KW-0677">Repeat</keyword>
<dbReference type="Gramene" id="EFJ13365">
    <property type="protein sequence ID" value="EFJ13365"/>
    <property type="gene ID" value="SELMODRAFT_22978"/>
</dbReference>
<name>D8SQ98_SELML</name>
<feature type="non-terminal residue" evidence="3">
    <location>
        <position position="1"/>
    </location>
</feature>
<dbReference type="eggNOG" id="KOG4197">
    <property type="taxonomic scope" value="Eukaryota"/>
</dbReference>
<feature type="repeat" description="PPR" evidence="2">
    <location>
        <begin position="125"/>
        <end position="159"/>
    </location>
</feature>
<dbReference type="Gene3D" id="1.25.40.10">
    <property type="entry name" value="Tetratricopeptide repeat domain"/>
    <property type="match status" value="2"/>
</dbReference>
<feature type="repeat" description="PPR" evidence="2">
    <location>
        <begin position="32"/>
        <end position="66"/>
    </location>
</feature>
<dbReference type="PROSITE" id="PS51375">
    <property type="entry name" value="PPR"/>
    <property type="match status" value="3"/>
</dbReference>
<evidence type="ECO:0000313" key="3">
    <source>
        <dbReference type="EMBL" id="EFJ13365.1"/>
    </source>
</evidence>
<dbReference type="PANTHER" id="PTHR47926:SF533">
    <property type="entry name" value="DYW DOMAIN-CONTAINING PROTEIN"/>
    <property type="match status" value="1"/>
</dbReference>
<dbReference type="InParanoid" id="D8SQ98"/>
<protein>
    <recommendedName>
        <fullName evidence="5">Pentacotripeptide-repeat region of PRORP domain-containing protein</fullName>
    </recommendedName>
</protein>
<dbReference type="Pfam" id="PF13041">
    <property type="entry name" value="PPR_2"/>
    <property type="match status" value="1"/>
</dbReference>
<dbReference type="GO" id="GO:0003723">
    <property type="term" value="F:RNA binding"/>
    <property type="evidence" value="ECO:0007669"/>
    <property type="project" value="InterPro"/>
</dbReference>
<dbReference type="InterPro" id="IPR011990">
    <property type="entry name" value="TPR-like_helical_dom_sf"/>
</dbReference>
<organism evidence="4">
    <name type="scientific">Selaginella moellendorffii</name>
    <name type="common">Spikemoss</name>
    <dbReference type="NCBI Taxonomy" id="88036"/>
    <lineage>
        <taxon>Eukaryota</taxon>
        <taxon>Viridiplantae</taxon>
        <taxon>Streptophyta</taxon>
        <taxon>Embryophyta</taxon>
        <taxon>Tracheophyta</taxon>
        <taxon>Lycopodiopsida</taxon>
        <taxon>Selaginellales</taxon>
        <taxon>Selaginellaceae</taxon>
        <taxon>Selaginella</taxon>
    </lineage>
</organism>
<feature type="non-terminal residue" evidence="3">
    <location>
        <position position="348"/>
    </location>
</feature>
<evidence type="ECO:0000256" key="1">
    <source>
        <dbReference type="ARBA" id="ARBA00022737"/>
    </source>
</evidence>
<dbReference type="InterPro" id="IPR046960">
    <property type="entry name" value="PPR_At4g14850-like_plant"/>
</dbReference>
<dbReference type="InterPro" id="IPR002885">
    <property type="entry name" value="PPR_rpt"/>
</dbReference>
<keyword evidence="4" id="KW-1185">Reference proteome</keyword>
<dbReference type="PANTHER" id="PTHR47926">
    <property type="entry name" value="PENTATRICOPEPTIDE REPEAT-CONTAINING PROTEIN"/>
    <property type="match status" value="1"/>
</dbReference>